<reference evidence="1 2" key="1">
    <citation type="submission" date="2021-06" db="EMBL/GenBank/DDBJ databases">
        <title>Caerostris extrusa draft genome.</title>
        <authorList>
            <person name="Kono N."/>
            <person name="Arakawa K."/>
        </authorList>
    </citation>
    <scope>NUCLEOTIDE SEQUENCE [LARGE SCALE GENOMIC DNA]</scope>
</reference>
<comment type="caution">
    <text evidence="1">The sequence shown here is derived from an EMBL/GenBank/DDBJ whole genome shotgun (WGS) entry which is preliminary data.</text>
</comment>
<dbReference type="Proteomes" id="UP001054945">
    <property type="component" value="Unassembled WGS sequence"/>
</dbReference>
<keyword evidence="2" id="KW-1185">Reference proteome</keyword>
<proteinExistence type="predicted"/>
<dbReference type="AlphaFoldDB" id="A0AAV4XDA3"/>
<dbReference type="EMBL" id="BPLR01017482">
    <property type="protein sequence ID" value="GIY91980.1"/>
    <property type="molecule type" value="Genomic_DNA"/>
</dbReference>
<accession>A0AAV4XDA3</accession>
<gene>
    <name evidence="1" type="ORF">CEXT_535651</name>
</gene>
<evidence type="ECO:0000313" key="1">
    <source>
        <dbReference type="EMBL" id="GIY91980.1"/>
    </source>
</evidence>
<protein>
    <submittedName>
        <fullName evidence="1">Uncharacterized protein</fullName>
    </submittedName>
</protein>
<name>A0AAV4XDA3_CAEEX</name>
<sequence length="103" mass="11727">MDAIKRNYKIGFYDEELNSSPLLPRDVFSAPPPSGGMGDGIQISIEDRAFIWESLGFYWEIRIVNYSVLLDAEGSSWIQTNLNLFGVAGCKRIVTYFVWDPEE</sequence>
<organism evidence="1 2">
    <name type="scientific">Caerostris extrusa</name>
    <name type="common">Bark spider</name>
    <name type="synonym">Caerostris bankana</name>
    <dbReference type="NCBI Taxonomy" id="172846"/>
    <lineage>
        <taxon>Eukaryota</taxon>
        <taxon>Metazoa</taxon>
        <taxon>Ecdysozoa</taxon>
        <taxon>Arthropoda</taxon>
        <taxon>Chelicerata</taxon>
        <taxon>Arachnida</taxon>
        <taxon>Araneae</taxon>
        <taxon>Araneomorphae</taxon>
        <taxon>Entelegynae</taxon>
        <taxon>Araneoidea</taxon>
        <taxon>Araneidae</taxon>
        <taxon>Caerostris</taxon>
    </lineage>
</organism>
<evidence type="ECO:0000313" key="2">
    <source>
        <dbReference type="Proteomes" id="UP001054945"/>
    </source>
</evidence>